<accession>A0ABN2LJN7</accession>
<protein>
    <recommendedName>
        <fullName evidence="4">Tape measure domain-containing protein</fullName>
    </recommendedName>
</protein>
<keyword evidence="1" id="KW-1133">Transmembrane helix</keyword>
<keyword evidence="3" id="KW-1185">Reference proteome</keyword>
<organism evidence="2 3">
    <name type="scientific">Leucobacter iarius</name>
    <dbReference type="NCBI Taxonomy" id="333963"/>
    <lineage>
        <taxon>Bacteria</taxon>
        <taxon>Bacillati</taxon>
        <taxon>Actinomycetota</taxon>
        <taxon>Actinomycetes</taxon>
        <taxon>Micrococcales</taxon>
        <taxon>Microbacteriaceae</taxon>
        <taxon>Leucobacter</taxon>
    </lineage>
</organism>
<keyword evidence="1" id="KW-0472">Membrane</keyword>
<proteinExistence type="predicted"/>
<reference evidence="2 3" key="1">
    <citation type="journal article" date="2019" name="Int. J. Syst. Evol. Microbiol.">
        <title>The Global Catalogue of Microorganisms (GCM) 10K type strain sequencing project: providing services to taxonomists for standard genome sequencing and annotation.</title>
        <authorList>
            <consortium name="The Broad Institute Genomics Platform"/>
            <consortium name="The Broad Institute Genome Sequencing Center for Infectious Disease"/>
            <person name="Wu L."/>
            <person name="Ma J."/>
        </authorList>
    </citation>
    <scope>NUCLEOTIDE SEQUENCE [LARGE SCALE GENOMIC DNA]</scope>
    <source>
        <strain evidence="2 3">JCM 14736</strain>
    </source>
</reference>
<dbReference type="RefSeq" id="WP_344031925.1">
    <property type="nucleotide sequence ID" value="NZ_BAAAOB010000002.1"/>
</dbReference>
<dbReference type="Proteomes" id="UP001500851">
    <property type="component" value="Unassembled WGS sequence"/>
</dbReference>
<comment type="caution">
    <text evidence="2">The sequence shown here is derived from an EMBL/GenBank/DDBJ whole genome shotgun (WGS) entry which is preliminary data.</text>
</comment>
<evidence type="ECO:0000256" key="1">
    <source>
        <dbReference type="SAM" id="Phobius"/>
    </source>
</evidence>
<feature type="transmembrane region" description="Helical" evidence="1">
    <location>
        <begin position="370"/>
        <end position="392"/>
    </location>
</feature>
<dbReference type="EMBL" id="BAAAOB010000002">
    <property type="protein sequence ID" value="GAA1790933.1"/>
    <property type="molecule type" value="Genomic_DNA"/>
</dbReference>
<feature type="transmembrane region" description="Helical" evidence="1">
    <location>
        <begin position="322"/>
        <end position="350"/>
    </location>
</feature>
<gene>
    <name evidence="2" type="ORF">GCM10009768_19980</name>
</gene>
<name>A0ABN2LJN7_9MICO</name>
<sequence length="636" mass="66358">MGKSLILAVKIIGDASSAVKAMDDAAGKSDAFGQRMNTAAKWAAGALVGIGVAAADCVSSASELQQAGGAVESVFGEYADTMKKYGADAADAVGLSASAYGNMASVLGAQLKGMGFEMGDAATKTNDLIGLGSDLAATYGGTTAEAVEALGSLLRGERDPIERYGVTMNEAMVKAEAMSLGLIKSSVDVSKVSAAQDRASVAQTKYNDAVAKFGAESTQAVSAHASLTSANSALEKATAGSTGEMTAQAKAQATLSLLSKQTGDAQGQFAREQDTVAGAAQKAAANFENAKAALGESLLPIVADAATKLSELAKYFQQNSEWITPLVGAFAAFAAGIVVINGAMKAWAAIQAVQTAAQWANNAAWLASPITWIILAVIAAIALLVAIIVIVIQNWDKIAEVAAAVWQSVIDWINQAARWLGDRIGEAIAAVVAWWTNLKNTAVLVWQAIIQWIQQAVGWLGERVMAPIRAVGDMFTNLRDTAVGVFQAIIDWVKNAIDWIANLASNAIPGWAKDLLGMSSFAARVQPEVAAFDMPMYSARMLVAPEVAAFSTPEYSAVAGYSAPLADTARAAGYALAFEAPRVPTPGKAEAGTTIIDNRKQEFHFPAYVGDRDELVAMIREALADDQINRDRLIHA</sequence>
<evidence type="ECO:0000313" key="3">
    <source>
        <dbReference type="Proteomes" id="UP001500851"/>
    </source>
</evidence>
<evidence type="ECO:0000313" key="2">
    <source>
        <dbReference type="EMBL" id="GAA1790933.1"/>
    </source>
</evidence>
<keyword evidence="1" id="KW-0812">Transmembrane</keyword>
<evidence type="ECO:0008006" key="4">
    <source>
        <dbReference type="Google" id="ProtNLM"/>
    </source>
</evidence>